<evidence type="ECO:0000259" key="2">
    <source>
        <dbReference type="Pfam" id="PF03108"/>
    </source>
</evidence>
<accession>A0AAW2CDJ6</accession>
<dbReference type="Proteomes" id="UP001459277">
    <property type="component" value="Unassembled WGS sequence"/>
</dbReference>
<evidence type="ECO:0000313" key="3">
    <source>
        <dbReference type="EMBL" id="KAK9994470.1"/>
    </source>
</evidence>
<feature type="domain" description="Transposase MuDR plant" evidence="2">
    <location>
        <begin position="118"/>
        <end position="180"/>
    </location>
</feature>
<sequence>MYIGNEEVTLVENTKRKEIYEGTSINGKKQNTKGVKRKKSKACRSKANDGSGSGDVRQSIKVSGPKAIIDGLRGTTTKDVEDGYVSDTSASLVGSDLDAKDMPQYPKYRKGPISKISFEKGMLFGSKQEFKDAIKYNVVGKGFNVRLVKDDCIRVRVKCKHKCSFVIYYAKRKSMDTWQIRTYNDEHICGR</sequence>
<gene>
    <name evidence="3" type="ORF">SO802_024173</name>
</gene>
<evidence type="ECO:0000313" key="4">
    <source>
        <dbReference type="Proteomes" id="UP001459277"/>
    </source>
</evidence>
<dbReference type="InterPro" id="IPR004332">
    <property type="entry name" value="Transposase_MuDR"/>
</dbReference>
<dbReference type="Pfam" id="PF03108">
    <property type="entry name" value="DBD_Tnp_Mut"/>
    <property type="match status" value="1"/>
</dbReference>
<evidence type="ECO:0000256" key="1">
    <source>
        <dbReference type="SAM" id="MobiDB-lite"/>
    </source>
</evidence>
<feature type="compositionally biased region" description="Basic residues" evidence="1">
    <location>
        <begin position="30"/>
        <end position="44"/>
    </location>
</feature>
<comment type="caution">
    <text evidence="3">The sequence shown here is derived from an EMBL/GenBank/DDBJ whole genome shotgun (WGS) entry which is preliminary data.</text>
</comment>
<protein>
    <recommendedName>
        <fullName evidence="2">Transposase MuDR plant domain-containing protein</fullName>
    </recommendedName>
</protein>
<dbReference type="AlphaFoldDB" id="A0AAW2CDJ6"/>
<keyword evidence="4" id="KW-1185">Reference proteome</keyword>
<reference evidence="3 4" key="1">
    <citation type="submission" date="2024-01" db="EMBL/GenBank/DDBJ databases">
        <title>A telomere-to-telomere, gap-free genome of sweet tea (Lithocarpus litseifolius).</title>
        <authorList>
            <person name="Zhou J."/>
        </authorList>
    </citation>
    <scope>NUCLEOTIDE SEQUENCE [LARGE SCALE GENOMIC DNA]</scope>
    <source>
        <strain evidence="3">Zhou-2022a</strain>
        <tissue evidence="3">Leaf</tissue>
    </source>
</reference>
<name>A0AAW2CDJ6_9ROSI</name>
<dbReference type="EMBL" id="JAZDWU010000008">
    <property type="protein sequence ID" value="KAK9994470.1"/>
    <property type="molecule type" value="Genomic_DNA"/>
</dbReference>
<feature type="region of interest" description="Disordered" evidence="1">
    <location>
        <begin position="22"/>
        <end position="57"/>
    </location>
</feature>
<organism evidence="3 4">
    <name type="scientific">Lithocarpus litseifolius</name>
    <dbReference type="NCBI Taxonomy" id="425828"/>
    <lineage>
        <taxon>Eukaryota</taxon>
        <taxon>Viridiplantae</taxon>
        <taxon>Streptophyta</taxon>
        <taxon>Embryophyta</taxon>
        <taxon>Tracheophyta</taxon>
        <taxon>Spermatophyta</taxon>
        <taxon>Magnoliopsida</taxon>
        <taxon>eudicotyledons</taxon>
        <taxon>Gunneridae</taxon>
        <taxon>Pentapetalae</taxon>
        <taxon>rosids</taxon>
        <taxon>fabids</taxon>
        <taxon>Fagales</taxon>
        <taxon>Fagaceae</taxon>
        <taxon>Lithocarpus</taxon>
    </lineage>
</organism>
<proteinExistence type="predicted"/>